<accession>A0A815V2Z9</accession>
<dbReference type="Proteomes" id="UP000663860">
    <property type="component" value="Unassembled WGS sequence"/>
</dbReference>
<gene>
    <name evidence="1" type="ORF">IZO911_LOCUS45948</name>
</gene>
<protein>
    <submittedName>
        <fullName evidence="1">Uncharacterized protein</fullName>
    </submittedName>
</protein>
<sequence>CVILAVKREPPSIVTIVSASEILYAFRFVR</sequence>
<evidence type="ECO:0000313" key="1">
    <source>
        <dbReference type="EMBL" id="CAF1524556.1"/>
    </source>
</evidence>
<organism evidence="1 2">
    <name type="scientific">Adineta steineri</name>
    <dbReference type="NCBI Taxonomy" id="433720"/>
    <lineage>
        <taxon>Eukaryota</taxon>
        <taxon>Metazoa</taxon>
        <taxon>Spiralia</taxon>
        <taxon>Gnathifera</taxon>
        <taxon>Rotifera</taxon>
        <taxon>Eurotatoria</taxon>
        <taxon>Bdelloidea</taxon>
        <taxon>Adinetida</taxon>
        <taxon>Adinetidae</taxon>
        <taxon>Adineta</taxon>
    </lineage>
</organism>
<comment type="caution">
    <text evidence="1">The sequence shown here is derived from an EMBL/GenBank/DDBJ whole genome shotgun (WGS) entry which is preliminary data.</text>
</comment>
<name>A0A815V2Z9_9BILA</name>
<feature type="non-terminal residue" evidence="1">
    <location>
        <position position="1"/>
    </location>
</feature>
<evidence type="ECO:0000313" key="2">
    <source>
        <dbReference type="Proteomes" id="UP000663860"/>
    </source>
</evidence>
<reference evidence="1" key="1">
    <citation type="submission" date="2021-02" db="EMBL/GenBank/DDBJ databases">
        <authorList>
            <person name="Nowell W R."/>
        </authorList>
    </citation>
    <scope>NUCLEOTIDE SEQUENCE</scope>
</reference>
<proteinExistence type="predicted"/>
<dbReference type="EMBL" id="CAJNOE010006654">
    <property type="protein sequence ID" value="CAF1524556.1"/>
    <property type="molecule type" value="Genomic_DNA"/>
</dbReference>
<dbReference type="AlphaFoldDB" id="A0A815V2Z9"/>